<dbReference type="RefSeq" id="WP_152211407.1">
    <property type="nucleotide sequence ID" value="NZ_WFLN01000004.1"/>
</dbReference>
<dbReference type="EMBL" id="WFLN01000004">
    <property type="protein sequence ID" value="KAB8033319.1"/>
    <property type="molecule type" value="Genomic_DNA"/>
</dbReference>
<comment type="caution">
    <text evidence="1">The sequence shown here is derived from an EMBL/GenBank/DDBJ whole genome shotgun (WGS) entry which is preliminary data.</text>
</comment>
<gene>
    <name evidence="1" type="ORF">GCL57_01070</name>
</gene>
<accession>A0A833JEP7</accession>
<proteinExistence type="predicted"/>
<evidence type="ECO:0000313" key="1">
    <source>
        <dbReference type="EMBL" id="KAB8033319.1"/>
    </source>
</evidence>
<keyword evidence="2" id="KW-1185">Reference proteome</keyword>
<reference evidence="1 2" key="1">
    <citation type="submission" date="2019-10" db="EMBL/GenBank/DDBJ databases">
        <title>New genus of Silvanigrellaceae.</title>
        <authorList>
            <person name="Pitt A."/>
            <person name="Hahn M.W."/>
        </authorList>
    </citation>
    <scope>NUCLEOTIDE SEQUENCE [LARGE SCALE GENOMIC DNA]</scope>
    <source>
        <strain evidence="1 2">33A1-SZDP</strain>
    </source>
</reference>
<sequence>MQNSKYDEEIEKNFFILTKENAPCCYETISKYEAKLVIEIYESIKENVDIYKGHSDIACDKIRILILPALLNDGLIEEVAGGYRALRGNIIFRLDKYTLVKSAPQWMQSALDKINKDNAKNSKVFFFNSKRISRKDLDDIINLQNALFKRISELKSTSNYEIEELDICCYHFFTERE</sequence>
<dbReference type="Proteomes" id="UP000442694">
    <property type="component" value="Unassembled WGS sequence"/>
</dbReference>
<evidence type="ECO:0000313" key="2">
    <source>
        <dbReference type="Proteomes" id="UP000442694"/>
    </source>
</evidence>
<name>A0A833JEP7_9BACT</name>
<dbReference type="AlphaFoldDB" id="A0A833JEP7"/>
<protein>
    <submittedName>
        <fullName evidence="1">Uncharacterized protein</fullName>
    </submittedName>
</protein>
<organism evidence="1 2">
    <name type="scientific">Fluviispira multicolorata</name>
    <dbReference type="NCBI Taxonomy" id="2654512"/>
    <lineage>
        <taxon>Bacteria</taxon>
        <taxon>Pseudomonadati</taxon>
        <taxon>Bdellovibrionota</taxon>
        <taxon>Oligoflexia</taxon>
        <taxon>Silvanigrellales</taxon>
        <taxon>Silvanigrellaceae</taxon>
        <taxon>Fluviispira</taxon>
    </lineage>
</organism>